<dbReference type="Proteomes" id="UP000249218">
    <property type="component" value="Unassembled WGS sequence"/>
</dbReference>
<dbReference type="SMART" id="SM00151">
    <property type="entry name" value="SWIB"/>
    <property type="match status" value="1"/>
</dbReference>
<name>A0A2W1BT48_HELAM</name>
<feature type="compositionally biased region" description="Acidic residues" evidence="1">
    <location>
        <begin position="84"/>
        <end position="96"/>
    </location>
</feature>
<dbReference type="InterPro" id="IPR003121">
    <property type="entry name" value="SWIB_MDM2_domain"/>
</dbReference>
<dbReference type="CDD" id="cd10567">
    <property type="entry name" value="SWIB-MDM2_like"/>
    <property type="match status" value="1"/>
</dbReference>
<dbReference type="Gene3D" id="1.10.245.10">
    <property type="entry name" value="SWIB/MDM2 domain"/>
    <property type="match status" value="1"/>
</dbReference>
<dbReference type="Pfam" id="PF02201">
    <property type="entry name" value="SWIB"/>
    <property type="match status" value="1"/>
</dbReference>
<feature type="domain" description="DM2" evidence="2">
    <location>
        <begin position="139"/>
        <end position="216"/>
    </location>
</feature>
<sequence length="216" mass="24540">MKGLTYRKILDHASLDKISTKKVIQQLEQKLGVDLSKKKTMIDQMVMDYVNDMESEDEGSMDDEEEAPAPPPKAVKKTKKQRNDDDDDEENDDSNDSDWGSGGKKKKVEEKKKKAAPKSKKEKAKKGGGGVTKRRKGSGYTKACKLSPALAELMGESELPRHEVVKRVWAIIKEKQLFDPKNRQFAICDKALFKVIGEESFHTFSMMKYLKNHFLD</sequence>
<gene>
    <name evidence="4" type="primary">HaOG202489</name>
    <name evidence="4" type="ORF">B5X24_HaOG202489</name>
</gene>
<feature type="domain" description="DEK-C" evidence="3">
    <location>
        <begin position="1"/>
        <end position="51"/>
    </location>
</feature>
<evidence type="ECO:0000259" key="2">
    <source>
        <dbReference type="PROSITE" id="PS51925"/>
    </source>
</evidence>
<dbReference type="Gene3D" id="1.10.10.60">
    <property type="entry name" value="Homeodomain-like"/>
    <property type="match status" value="1"/>
</dbReference>
<evidence type="ECO:0000313" key="4">
    <source>
        <dbReference type="EMBL" id="PZC78238.1"/>
    </source>
</evidence>
<dbReference type="PROSITE" id="PS51925">
    <property type="entry name" value="SWIB_MDM2"/>
    <property type="match status" value="1"/>
</dbReference>
<proteinExistence type="predicted"/>
<dbReference type="AlphaFoldDB" id="A0A2W1BT48"/>
<protein>
    <submittedName>
        <fullName evidence="4">Uncharacterized protein</fullName>
    </submittedName>
</protein>
<evidence type="ECO:0000259" key="3">
    <source>
        <dbReference type="PROSITE" id="PS51998"/>
    </source>
</evidence>
<evidence type="ECO:0000256" key="1">
    <source>
        <dbReference type="SAM" id="MobiDB-lite"/>
    </source>
</evidence>
<keyword evidence="5" id="KW-1185">Reference proteome</keyword>
<dbReference type="SUPFAM" id="SSF109715">
    <property type="entry name" value="DEK C-terminal domain"/>
    <property type="match status" value="1"/>
</dbReference>
<dbReference type="OrthoDB" id="10251073at2759"/>
<feature type="compositionally biased region" description="Basic residues" evidence="1">
    <location>
        <begin position="113"/>
        <end position="137"/>
    </location>
</feature>
<dbReference type="PROSITE" id="PS51998">
    <property type="entry name" value="DEK_C"/>
    <property type="match status" value="1"/>
</dbReference>
<dbReference type="SUPFAM" id="SSF47592">
    <property type="entry name" value="SWIB/MDM2 domain"/>
    <property type="match status" value="1"/>
</dbReference>
<organism evidence="4 5">
    <name type="scientific">Helicoverpa armigera</name>
    <name type="common">Cotton bollworm</name>
    <name type="synonym">Heliothis armigera</name>
    <dbReference type="NCBI Taxonomy" id="29058"/>
    <lineage>
        <taxon>Eukaryota</taxon>
        <taxon>Metazoa</taxon>
        <taxon>Ecdysozoa</taxon>
        <taxon>Arthropoda</taxon>
        <taxon>Hexapoda</taxon>
        <taxon>Insecta</taxon>
        <taxon>Pterygota</taxon>
        <taxon>Neoptera</taxon>
        <taxon>Endopterygota</taxon>
        <taxon>Lepidoptera</taxon>
        <taxon>Glossata</taxon>
        <taxon>Ditrysia</taxon>
        <taxon>Noctuoidea</taxon>
        <taxon>Noctuidae</taxon>
        <taxon>Heliothinae</taxon>
        <taxon>Helicoverpa</taxon>
    </lineage>
</organism>
<feature type="compositionally biased region" description="Acidic residues" evidence="1">
    <location>
        <begin position="51"/>
        <end position="67"/>
    </location>
</feature>
<dbReference type="InterPro" id="IPR014876">
    <property type="entry name" value="DEK_C"/>
</dbReference>
<dbReference type="EMBL" id="KZ149908">
    <property type="protein sequence ID" value="PZC78238.1"/>
    <property type="molecule type" value="Genomic_DNA"/>
</dbReference>
<dbReference type="Pfam" id="PF08766">
    <property type="entry name" value="DEK_C"/>
    <property type="match status" value="1"/>
</dbReference>
<reference evidence="4 5" key="1">
    <citation type="journal article" date="2017" name="BMC Biol.">
        <title>Genomic innovations, transcriptional plasticity and gene loss underlying the evolution and divergence of two highly polyphagous and invasive Helicoverpa pest species.</title>
        <authorList>
            <person name="Pearce S.L."/>
            <person name="Clarke D.F."/>
            <person name="East P.D."/>
            <person name="Elfekih S."/>
            <person name="Gordon K.H."/>
            <person name="Jermiin L.S."/>
            <person name="McGaughran A."/>
            <person name="Oakeshott J.G."/>
            <person name="Papanikolaou A."/>
            <person name="Perera O.P."/>
            <person name="Rane R.V."/>
            <person name="Richards S."/>
            <person name="Tay W.T."/>
            <person name="Walsh T.K."/>
            <person name="Anderson A."/>
            <person name="Anderson C.J."/>
            <person name="Asgari S."/>
            <person name="Board P.G."/>
            <person name="Bretschneider A."/>
            <person name="Campbell P.M."/>
            <person name="Chertemps T."/>
            <person name="Christeller J.T."/>
            <person name="Coppin C.W."/>
            <person name="Downes S.J."/>
            <person name="Duan G."/>
            <person name="Farnsworth C.A."/>
            <person name="Good R.T."/>
            <person name="Han L.B."/>
            <person name="Han Y.C."/>
            <person name="Hatje K."/>
            <person name="Horne I."/>
            <person name="Huang Y.P."/>
            <person name="Hughes D.S."/>
            <person name="Jacquin-Joly E."/>
            <person name="James W."/>
            <person name="Jhangiani S."/>
            <person name="Kollmar M."/>
            <person name="Kuwar S.S."/>
            <person name="Li S."/>
            <person name="Liu N.Y."/>
            <person name="Maibeche M.T."/>
            <person name="Miller J.R."/>
            <person name="Montagne N."/>
            <person name="Perry T."/>
            <person name="Qu J."/>
            <person name="Song S.V."/>
            <person name="Sutton G.G."/>
            <person name="Vogel H."/>
            <person name="Walenz B.P."/>
            <person name="Xu W."/>
            <person name="Zhang H.J."/>
            <person name="Zou Z."/>
            <person name="Batterham P."/>
            <person name="Edwards O.R."/>
            <person name="Feyereisen R."/>
            <person name="Gibbs R.A."/>
            <person name="Heckel D.G."/>
            <person name="McGrath A."/>
            <person name="Robin C."/>
            <person name="Scherer S.E."/>
            <person name="Worley K.C."/>
            <person name="Wu Y.D."/>
        </authorList>
    </citation>
    <scope>NUCLEOTIDE SEQUENCE [LARGE SCALE GENOMIC DNA]</scope>
    <source>
        <strain evidence="4">Harm_GR_Male_#8</strain>
        <tissue evidence="4">Whole organism</tissue>
    </source>
</reference>
<dbReference type="InterPro" id="IPR036885">
    <property type="entry name" value="SWIB_MDM2_dom_sf"/>
</dbReference>
<evidence type="ECO:0000313" key="5">
    <source>
        <dbReference type="Proteomes" id="UP000249218"/>
    </source>
</evidence>
<accession>A0A2W1BT48</accession>
<dbReference type="PANTHER" id="PTHR13844">
    <property type="entry name" value="SWI/SNF-RELATED MATRIX-ASSOCIATED ACTIN-DEPENDENT REGULATOR OF CHROMATIN SUBFAMILY D"/>
    <property type="match status" value="1"/>
</dbReference>
<feature type="region of interest" description="Disordered" evidence="1">
    <location>
        <begin position="48"/>
        <end position="140"/>
    </location>
</feature>
<dbReference type="InterPro" id="IPR019835">
    <property type="entry name" value="SWIB_domain"/>
</dbReference>